<proteinExistence type="predicted"/>
<dbReference type="InterPro" id="IPR007497">
    <property type="entry name" value="SIMPL/DUF541"/>
</dbReference>
<sequence>MAPLEIHVTGSADTLRPAERAILVLKVSSPDLLTQAEASAVVTITANTIREAITPHCPPEGTAARDAPNAGIAHYSMSTLDTDARSRSKELATPKEDGTKTTYEMVYTATVVFNIKFADFDLLNELATDFSAMQHVKIQRVNWDLTDATVNFIEGQTRQAAAANCIQRAQDFAEVFGGVAKEDLGRKVRAVYVKESNYYKRDTRPQLHAAKGSRILKIKREELRFQPEDVRLSVSVDGKFVVEN</sequence>
<protein>
    <submittedName>
        <fullName evidence="1">Uncharacterized protein</fullName>
    </submittedName>
</protein>
<name>A0A6G1IP28_9PLEO</name>
<accession>A0A6G1IP28</accession>
<dbReference type="EMBL" id="MU005601">
    <property type="protein sequence ID" value="KAF2679740.1"/>
    <property type="molecule type" value="Genomic_DNA"/>
</dbReference>
<evidence type="ECO:0000313" key="2">
    <source>
        <dbReference type="Proteomes" id="UP000799291"/>
    </source>
</evidence>
<organism evidence="1 2">
    <name type="scientific">Lentithecium fluviatile CBS 122367</name>
    <dbReference type="NCBI Taxonomy" id="1168545"/>
    <lineage>
        <taxon>Eukaryota</taxon>
        <taxon>Fungi</taxon>
        <taxon>Dikarya</taxon>
        <taxon>Ascomycota</taxon>
        <taxon>Pezizomycotina</taxon>
        <taxon>Dothideomycetes</taxon>
        <taxon>Pleosporomycetidae</taxon>
        <taxon>Pleosporales</taxon>
        <taxon>Massarineae</taxon>
        <taxon>Lentitheciaceae</taxon>
        <taxon>Lentithecium</taxon>
    </lineage>
</organism>
<dbReference type="OrthoDB" id="3335918at2759"/>
<dbReference type="Pfam" id="PF04402">
    <property type="entry name" value="SIMPL"/>
    <property type="match status" value="1"/>
</dbReference>
<reference evidence="1" key="1">
    <citation type="journal article" date="2020" name="Stud. Mycol.">
        <title>101 Dothideomycetes genomes: a test case for predicting lifestyles and emergence of pathogens.</title>
        <authorList>
            <person name="Haridas S."/>
            <person name="Albert R."/>
            <person name="Binder M."/>
            <person name="Bloem J."/>
            <person name="Labutti K."/>
            <person name="Salamov A."/>
            <person name="Andreopoulos B."/>
            <person name="Baker S."/>
            <person name="Barry K."/>
            <person name="Bills G."/>
            <person name="Bluhm B."/>
            <person name="Cannon C."/>
            <person name="Castanera R."/>
            <person name="Culley D."/>
            <person name="Daum C."/>
            <person name="Ezra D."/>
            <person name="Gonzalez J."/>
            <person name="Henrissat B."/>
            <person name="Kuo A."/>
            <person name="Liang C."/>
            <person name="Lipzen A."/>
            <person name="Lutzoni F."/>
            <person name="Magnuson J."/>
            <person name="Mondo S."/>
            <person name="Nolan M."/>
            <person name="Ohm R."/>
            <person name="Pangilinan J."/>
            <person name="Park H.-J."/>
            <person name="Ramirez L."/>
            <person name="Alfaro M."/>
            <person name="Sun H."/>
            <person name="Tritt A."/>
            <person name="Yoshinaga Y."/>
            <person name="Zwiers L.-H."/>
            <person name="Turgeon B."/>
            <person name="Goodwin S."/>
            <person name="Spatafora J."/>
            <person name="Crous P."/>
            <person name="Grigoriev I."/>
        </authorList>
    </citation>
    <scope>NUCLEOTIDE SEQUENCE</scope>
    <source>
        <strain evidence="1">CBS 122367</strain>
    </source>
</reference>
<gene>
    <name evidence="1" type="ORF">K458DRAFT_422051</name>
</gene>
<dbReference type="Proteomes" id="UP000799291">
    <property type="component" value="Unassembled WGS sequence"/>
</dbReference>
<keyword evidence="2" id="KW-1185">Reference proteome</keyword>
<dbReference type="AlphaFoldDB" id="A0A6G1IP28"/>
<evidence type="ECO:0000313" key="1">
    <source>
        <dbReference type="EMBL" id="KAF2679740.1"/>
    </source>
</evidence>